<reference evidence="2 5" key="2">
    <citation type="submission" date="2015-02" db="EMBL/GenBank/DDBJ databases">
        <title>Physiological reanalysis, assessment of diazotrophy, and genome sequences of multiple isolates of Streptomyces thermoautotrophicus.</title>
        <authorList>
            <person name="MacKellar D.C."/>
            <person name="Lieber L."/>
            <person name="Norman J."/>
            <person name="Bolger A."/>
            <person name="Tobin C."/>
            <person name="Murray J.W."/>
            <person name="Prell J."/>
        </authorList>
    </citation>
    <scope>NUCLEOTIDE SEQUENCE [LARGE SCALE GENOMIC DNA]</scope>
    <source>
        <strain evidence="2 5">UBT1</strain>
    </source>
</reference>
<evidence type="ECO:0000313" key="4">
    <source>
        <dbReference type="Proteomes" id="UP000070598"/>
    </source>
</evidence>
<accession>A0A132N4H8</accession>
<dbReference type="Proteomes" id="UP000070598">
    <property type="component" value="Unassembled WGS sequence"/>
</dbReference>
<sequence>MLANVHNGGYAFLDHPRPLAFAHRGGAAAGLENSMTAFEQAVRMGYRYLETDVQATADGVLLAFHDPVLDRLTDRRGRIAALPYREVAKARIGGQEPIVLLEDLLAAFPEVRFNIDVKHPAAIDPLVNAIRRTGALDRVCVASFSDRRLAAVRAALGPRLCTSLGPREVFWLRTGASIRLLERLVPRGIPCVQVPPWLPLLTRRFINHAHVLGMQVHVWTINDPVVMHRLLDLGVDGIMTDRIDTLRDVLTTRGAWTS</sequence>
<protein>
    <submittedName>
        <fullName evidence="2">Glycerophosphodiester phosphodiesterase</fullName>
    </submittedName>
</protein>
<dbReference type="GO" id="GO:0008081">
    <property type="term" value="F:phosphoric diester hydrolase activity"/>
    <property type="evidence" value="ECO:0007669"/>
    <property type="project" value="InterPro"/>
</dbReference>
<evidence type="ECO:0000313" key="2">
    <source>
        <dbReference type="EMBL" id="KWX04850.1"/>
    </source>
</evidence>
<dbReference type="Gene3D" id="3.20.20.190">
    <property type="entry name" value="Phosphatidylinositol (PI) phosphodiesterase"/>
    <property type="match status" value="1"/>
</dbReference>
<dbReference type="PANTHER" id="PTHR43805">
    <property type="entry name" value="GLYCEROPHOSPHORYL DIESTER PHOSPHODIESTERASE"/>
    <property type="match status" value="1"/>
</dbReference>
<dbReference type="SUPFAM" id="SSF51695">
    <property type="entry name" value="PLC-like phosphodiesterases"/>
    <property type="match status" value="1"/>
</dbReference>
<evidence type="ECO:0000313" key="3">
    <source>
        <dbReference type="EMBL" id="KWX08359.1"/>
    </source>
</evidence>
<gene>
    <name evidence="2" type="ORF">TH66_05630</name>
    <name evidence="3" type="ORF">TR74_15380</name>
</gene>
<dbReference type="InterPro" id="IPR030395">
    <property type="entry name" value="GP_PDE_dom"/>
</dbReference>
<evidence type="ECO:0000313" key="5">
    <source>
        <dbReference type="Proteomes" id="UP000070659"/>
    </source>
</evidence>
<name>A0A132N4H8_9ACTN</name>
<evidence type="ECO:0000259" key="1">
    <source>
        <dbReference type="PROSITE" id="PS51704"/>
    </source>
</evidence>
<proteinExistence type="predicted"/>
<reference evidence="4" key="1">
    <citation type="submission" date="2015-02" db="EMBL/GenBank/DDBJ databases">
        <title>Physiological reanalysis, assessment of diazotrophy, and genome sequences of multiple isolates of Streptomyces thermoautotrophicus.</title>
        <authorList>
            <person name="MacKellar D.C."/>
            <person name="Lieber L."/>
            <person name="Norman J."/>
            <person name="Bolger A."/>
            <person name="Tobin C."/>
            <person name="Murray J.W."/>
            <person name="Friesen M."/>
            <person name="Prell J."/>
        </authorList>
    </citation>
    <scope>NUCLEOTIDE SEQUENCE [LARGE SCALE GENOMIC DNA]</scope>
    <source>
        <strain evidence="4">UBT1</strain>
    </source>
</reference>
<dbReference type="PATRIC" id="fig|1469144.8.peg.4128"/>
<comment type="caution">
    <text evidence="2">The sequence shown here is derived from an EMBL/GenBank/DDBJ whole genome shotgun (WGS) entry which is preliminary data.</text>
</comment>
<dbReference type="EMBL" id="JYIJ01000014">
    <property type="protein sequence ID" value="KWX04850.1"/>
    <property type="molecule type" value="Genomic_DNA"/>
</dbReference>
<dbReference type="AlphaFoldDB" id="A0A132N4H8"/>
<dbReference type="InterPro" id="IPR017946">
    <property type="entry name" value="PLC-like_Pdiesterase_TIM-brl"/>
</dbReference>
<dbReference type="Proteomes" id="UP000070659">
    <property type="component" value="Unassembled WGS sequence"/>
</dbReference>
<dbReference type="CDD" id="cd08561">
    <property type="entry name" value="GDPD_cytoplasmic_ScUgpQ2_like"/>
    <property type="match status" value="1"/>
</dbReference>
<dbReference type="RefSeq" id="WP_372511749.1">
    <property type="nucleotide sequence ID" value="NZ_CP171739.1"/>
</dbReference>
<dbReference type="EMBL" id="JYIK01000988">
    <property type="protein sequence ID" value="KWX08359.1"/>
    <property type="molecule type" value="Genomic_DNA"/>
</dbReference>
<dbReference type="Pfam" id="PF03009">
    <property type="entry name" value="GDPD"/>
    <property type="match status" value="1"/>
</dbReference>
<feature type="domain" description="GP-PDE" evidence="1">
    <location>
        <begin position="18"/>
        <end position="250"/>
    </location>
</feature>
<organism evidence="2 5">
    <name type="scientific">Carbonactinospora thermoautotrophica</name>
    <dbReference type="NCBI Taxonomy" id="1469144"/>
    <lineage>
        <taxon>Bacteria</taxon>
        <taxon>Bacillati</taxon>
        <taxon>Actinomycetota</taxon>
        <taxon>Actinomycetes</taxon>
        <taxon>Kitasatosporales</taxon>
        <taxon>Carbonactinosporaceae</taxon>
        <taxon>Carbonactinospora</taxon>
    </lineage>
</organism>
<dbReference type="PROSITE" id="PS51704">
    <property type="entry name" value="GP_PDE"/>
    <property type="match status" value="1"/>
</dbReference>
<dbReference type="PANTHER" id="PTHR43805:SF1">
    <property type="entry name" value="GP-PDE DOMAIN-CONTAINING PROTEIN"/>
    <property type="match status" value="1"/>
</dbReference>
<dbReference type="GO" id="GO:0006629">
    <property type="term" value="P:lipid metabolic process"/>
    <property type="evidence" value="ECO:0007669"/>
    <property type="project" value="InterPro"/>
</dbReference>